<protein>
    <submittedName>
        <fullName evidence="2">Phosphoribosyl 1,2-cyclic phosphate phosphodiesterase</fullName>
    </submittedName>
</protein>
<reference evidence="2 3" key="1">
    <citation type="submission" date="2017-08" db="EMBL/GenBank/DDBJ databases">
        <authorList>
            <person name="de Groot N.N."/>
        </authorList>
    </citation>
    <scope>NUCLEOTIDE SEQUENCE [LARGE SCALE GENOMIC DNA]</scope>
    <source>
        <strain evidence="2 3">HM2</strain>
    </source>
</reference>
<dbReference type="SUPFAM" id="SSF56281">
    <property type="entry name" value="Metallo-hydrolase/oxidoreductase"/>
    <property type="match status" value="1"/>
</dbReference>
<gene>
    <name evidence="2" type="ORF">SAMN05661053_2230</name>
</gene>
<dbReference type="RefSeq" id="WP_109573198.1">
    <property type="nucleotide sequence ID" value="NZ_UHJL01000003.1"/>
</dbReference>
<dbReference type="Pfam" id="PF12706">
    <property type="entry name" value="Lactamase_B_2"/>
    <property type="match status" value="1"/>
</dbReference>
<dbReference type="PANTHER" id="PTHR42663:SF6">
    <property type="entry name" value="HYDROLASE C777.06C-RELATED"/>
    <property type="match status" value="1"/>
</dbReference>
<evidence type="ECO:0000313" key="3">
    <source>
        <dbReference type="Proteomes" id="UP000255423"/>
    </source>
</evidence>
<dbReference type="InterPro" id="IPR036866">
    <property type="entry name" value="RibonucZ/Hydroxyglut_hydro"/>
</dbReference>
<dbReference type="Gene3D" id="3.60.15.10">
    <property type="entry name" value="Ribonuclease Z/Hydroxyacylglutathione hydrolase-like"/>
    <property type="match status" value="1"/>
</dbReference>
<accession>A0A380S8B6</accession>
<dbReference type="Proteomes" id="UP000255423">
    <property type="component" value="Unassembled WGS sequence"/>
</dbReference>
<name>A0A380S8B6_FIBSU</name>
<proteinExistence type="predicted"/>
<sequence length="275" mass="31590">MKIQFLGTSAAEGIPALFCHCSVCNQARKEKNRNVRTRSQALIDDCLLIDFGPDTFFHALKYDINLADINHCLITHVHDDHFYISDLKARRRSRANLKPGTPPLNVYGSLDVQNELKPDCDGFVTKDRSVLYHQLLPFSELKIEDYSVIALPAVHNTSNPFVYVIKKEKTMLYAHDTDIFEDKTWKFLQSKKIKFDLVSLDCTEGKKSIDYPGHMNFERMTLFCKIMKQLFLIDEETLVFANHFSHNGLVYYQEACEIGNSLGFSITYDGLVVNF</sequence>
<dbReference type="InterPro" id="IPR001279">
    <property type="entry name" value="Metallo-B-lactamas"/>
</dbReference>
<evidence type="ECO:0000313" key="2">
    <source>
        <dbReference type="EMBL" id="SUQ24816.1"/>
    </source>
</evidence>
<dbReference type="PANTHER" id="PTHR42663">
    <property type="entry name" value="HYDROLASE C777.06C-RELATED-RELATED"/>
    <property type="match status" value="1"/>
</dbReference>
<dbReference type="AlphaFoldDB" id="A0A380S8B6"/>
<evidence type="ECO:0000259" key="1">
    <source>
        <dbReference type="Pfam" id="PF12706"/>
    </source>
</evidence>
<dbReference type="EMBL" id="UHJL01000003">
    <property type="protein sequence ID" value="SUQ24816.1"/>
    <property type="molecule type" value="Genomic_DNA"/>
</dbReference>
<feature type="domain" description="Metallo-beta-lactamase" evidence="1">
    <location>
        <begin position="48"/>
        <end position="227"/>
    </location>
</feature>
<organism evidence="2 3">
    <name type="scientific">Fibrobacter succinogenes</name>
    <name type="common">Bacteroides succinogenes</name>
    <dbReference type="NCBI Taxonomy" id="833"/>
    <lineage>
        <taxon>Bacteria</taxon>
        <taxon>Pseudomonadati</taxon>
        <taxon>Fibrobacterota</taxon>
        <taxon>Fibrobacteria</taxon>
        <taxon>Fibrobacterales</taxon>
        <taxon>Fibrobacteraceae</taxon>
        <taxon>Fibrobacter</taxon>
    </lineage>
</organism>